<keyword evidence="2" id="KW-1185">Reference proteome</keyword>
<dbReference type="EMBL" id="BAABCW010000012">
    <property type="protein sequence ID" value="GAA3512952.1"/>
    <property type="molecule type" value="Genomic_DNA"/>
</dbReference>
<gene>
    <name evidence="1" type="ORF">GCM10022393_28470</name>
</gene>
<reference evidence="2" key="1">
    <citation type="journal article" date="2019" name="Int. J. Syst. Evol. Microbiol.">
        <title>The Global Catalogue of Microorganisms (GCM) 10K type strain sequencing project: providing services to taxonomists for standard genome sequencing and annotation.</title>
        <authorList>
            <consortium name="The Broad Institute Genomics Platform"/>
            <consortium name="The Broad Institute Genome Sequencing Center for Infectious Disease"/>
            <person name="Wu L."/>
            <person name="Ma J."/>
        </authorList>
    </citation>
    <scope>NUCLEOTIDE SEQUENCE [LARGE SCALE GENOMIC DNA]</scope>
    <source>
        <strain evidence="2">JCM 17106</strain>
    </source>
</reference>
<protein>
    <recommendedName>
        <fullName evidence="3">Lipoprotein</fullName>
    </recommendedName>
</protein>
<proteinExistence type="predicted"/>
<sequence length="149" mass="16661">MKNLFLFATILLLVSCSGDETNEQVLETSNLSFSTCDGYGVFDNVDYDCGWKRGYGDWVYHYNITVAQYNYDPCEEIRIVGTDGGIFTLYAGQTDASHAIIGLTQNNNQAYYDDLFDDLSTDYLKGKAAGYQWGRGQEPLAAADPDCFF</sequence>
<name>A0ABP6URF6_9FLAO</name>
<organism evidence="1 2">
    <name type="scientific">Aquimarina addita</name>
    <dbReference type="NCBI Taxonomy" id="870485"/>
    <lineage>
        <taxon>Bacteria</taxon>
        <taxon>Pseudomonadati</taxon>
        <taxon>Bacteroidota</taxon>
        <taxon>Flavobacteriia</taxon>
        <taxon>Flavobacteriales</taxon>
        <taxon>Flavobacteriaceae</taxon>
        <taxon>Aquimarina</taxon>
    </lineage>
</organism>
<evidence type="ECO:0000313" key="1">
    <source>
        <dbReference type="EMBL" id="GAA3512952.1"/>
    </source>
</evidence>
<comment type="caution">
    <text evidence="1">The sequence shown here is derived from an EMBL/GenBank/DDBJ whole genome shotgun (WGS) entry which is preliminary data.</text>
</comment>
<dbReference type="PROSITE" id="PS51257">
    <property type="entry name" value="PROKAR_LIPOPROTEIN"/>
    <property type="match status" value="1"/>
</dbReference>
<evidence type="ECO:0000313" key="2">
    <source>
        <dbReference type="Proteomes" id="UP001500459"/>
    </source>
</evidence>
<dbReference type="Proteomes" id="UP001500459">
    <property type="component" value="Unassembled WGS sequence"/>
</dbReference>
<accession>A0ABP6URF6</accession>
<evidence type="ECO:0008006" key="3">
    <source>
        <dbReference type="Google" id="ProtNLM"/>
    </source>
</evidence>
<dbReference type="RefSeq" id="WP_344928546.1">
    <property type="nucleotide sequence ID" value="NZ_BAABCW010000012.1"/>
</dbReference>